<accession>A0ABQ8STG8</accession>
<gene>
    <name evidence="2" type="ORF">ANN_17628</name>
</gene>
<sequence length="432" mass="48998">MHVPEPHKNMNQNLEKFHLKLDQVHVQEMVKIWYQRQSELNDLIGDLDLPNTSSLRHSIAIEPMSEQIQDDCYVIVTGEFKYKCPQCSEDYTLVHVSLWSELYKGVKCGECGMDSAKAELTEPSGFAFKVIVKCYNCNTVLNEMYTSPKVGNTESTRPPFDVNRRMVNAFVTMGKGHSAMEQHCMAMGMAGLSSPSFNSHLIKLTEENKLVRQHVLRNAHSAVRRAHMEVDSSISDSDVINIGVSYDGTWMKRGHTSKYGLGLVIDILTGLVLDFEIMSKYCSTCEKTEKMDVASDEYKQWYQSHKDAGVCEKNFDGSSNAMEMKAAEILWTRSIRLCNMRYTTLLSDGMQKHTITFSSFKFMVKALTLEKKNVKAIIDNIPDVNKMKKAIYATLDHAMSTDDKPLHSRCPSGEKSWCFFNRAIAKQEAVQA</sequence>
<proteinExistence type="predicted"/>
<evidence type="ECO:0000313" key="3">
    <source>
        <dbReference type="Proteomes" id="UP001148838"/>
    </source>
</evidence>
<feature type="domain" description="Mutator-like transposase" evidence="1">
    <location>
        <begin position="96"/>
        <end position="349"/>
    </location>
</feature>
<name>A0ABQ8STG8_PERAM</name>
<comment type="caution">
    <text evidence="2">The sequence shown here is derived from an EMBL/GenBank/DDBJ whole genome shotgun (WGS) entry which is preliminary data.</text>
</comment>
<organism evidence="2 3">
    <name type="scientific">Periplaneta americana</name>
    <name type="common">American cockroach</name>
    <name type="synonym">Blatta americana</name>
    <dbReference type="NCBI Taxonomy" id="6978"/>
    <lineage>
        <taxon>Eukaryota</taxon>
        <taxon>Metazoa</taxon>
        <taxon>Ecdysozoa</taxon>
        <taxon>Arthropoda</taxon>
        <taxon>Hexapoda</taxon>
        <taxon>Insecta</taxon>
        <taxon>Pterygota</taxon>
        <taxon>Neoptera</taxon>
        <taxon>Polyneoptera</taxon>
        <taxon>Dictyoptera</taxon>
        <taxon>Blattodea</taxon>
        <taxon>Blattoidea</taxon>
        <taxon>Blattidae</taxon>
        <taxon>Blattinae</taxon>
        <taxon>Periplaneta</taxon>
    </lineage>
</organism>
<dbReference type="Pfam" id="PF20700">
    <property type="entry name" value="Mutator"/>
    <property type="match status" value="1"/>
</dbReference>
<dbReference type="EMBL" id="JAJSOF020000021">
    <property type="protein sequence ID" value="KAJ4437484.1"/>
    <property type="molecule type" value="Genomic_DNA"/>
</dbReference>
<evidence type="ECO:0000259" key="1">
    <source>
        <dbReference type="Pfam" id="PF20700"/>
    </source>
</evidence>
<reference evidence="2 3" key="1">
    <citation type="journal article" date="2022" name="Allergy">
        <title>Genome assembly and annotation of Periplaneta americana reveal a comprehensive cockroach allergen profile.</title>
        <authorList>
            <person name="Wang L."/>
            <person name="Xiong Q."/>
            <person name="Saelim N."/>
            <person name="Wang L."/>
            <person name="Nong W."/>
            <person name="Wan A.T."/>
            <person name="Shi M."/>
            <person name="Liu X."/>
            <person name="Cao Q."/>
            <person name="Hui J.H.L."/>
            <person name="Sookrung N."/>
            <person name="Leung T.F."/>
            <person name="Tungtrongchitr A."/>
            <person name="Tsui S.K.W."/>
        </authorList>
    </citation>
    <scope>NUCLEOTIDE SEQUENCE [LARGE SCALE GENOMIC DNA]</scope>
    <source>
        <strain evidence="2">PWHHKU_190912</strain>
    </source>
</reference>
<dbReference type="Proteomes" id="UP001148838">
    <property type="component" value="Unassembled WGS sequence"/>
</dbReference>
<evidence type="ECO:0000313" key="2">
    <source>
        <dbReference type="EMBL" id="KAJ4437484.1"/>
    </source>
</evidence>
<protein>
    <recommendedName>
        <fullName evidence="1">Mutator-like transposase domain-containing protein</fullName>
    </recommendedName>
</protein>
<dbReference type="InterPro" id="IPR049012">
    <property type="entry name" value="Mutator_transp_dom"/>
</dbReference>
<keyword evidence="3" id="KW-1185">Reference proteome</keyword>